<dbReference type="GO" id="GO:0046353">
    <property type="term" value="F:aminoglycoside 3-N-acetyltransferase activity"/>
    <property type="evidence" value="ECO:0007669"/>
    <property type="project" value="UniProtKB-EC"/>
</dbReference>
<evidence type="ECO:0000313" key="6">
    <source>
        <dbReference type="Proteomes" id="UP000054092"/>
    </source>
</evidence>
<evidence type="ECO:0000256" key="2">
    <source>
        <dbReference type="ARBA" id="ARBA00022679"/>
    </source>
</evidence>
<keyword evidence="4" id="KW-0046">Antibiotic resistance</keyword>
<proteinExistence type="inferred from homology"/>
<comment type="catalytic activity">
    <reaction evidence="4">
        <text>a 2-deoxystreptamine antibiotic + acetyl-CoA = an N(3)-acetyl-2-deoxystreptamine antibiotic + CoA + H(+)</text>
        <dbReference type="Rhea" id="RHEA:12665"/>
        <dbReference type="ChEBI" id="CHEBI:15378"/>
        <dbReference type="ChEBI" id="CHEBI:57287"/>
        <dbReference type="ChEBI" id="CHEBI:57288"/>
        <dbReference type="ChEBI" id="CHEBI:57921"/>
        <dbReference type="ChEBI" id="CHEBI:77452"/>
        <dbReference type="EC" id="2.3.1.81"/>
    </reaction>
</comment>
<name>A0A117M270_9BACT</name>
<dbReference type="Pfam" id="PF02522">
    <property type="entry name" value="Antibiotic_NAT"/>
    <property type="match status" value="1"/>
</dbReference>
<dbReference type="EC" id="2.3.1.-" evidence="4"/>
<organism evidence="5 6">
    <name type="scientific">Mesotoga prima</name>
    <dbReference type="NCBI Taxonomy" id="1184387"/>
    <lineage>
        <taxon>Bacteria</taxon>
        <taxon>Thermotogati</taxon>
        <taxon>Thermotogota</taxon>
        <taxon>Thermotogae</taxon>
        <taxon>Kosmotogales</taxon>
        <taxon>Kosmotogaceae</taxon>
        <taxon>Mesotoga</taxon>
    </lineage>
</organism>
<sequence length="273" mass="30400">MSEADAIALSKNGPLTMKRMISDLKHLGVRKGMVLLVHSSLSSLGWVCGGAITVIRALEAVLDEEGTLVMPAHSGDLSEPSNWSNPPVPATWFDTIRRTMPPFNRAETPTRGMGVISETFRKMKGVVRSDHPQVSFAARGKKVSYIVDSHELEFGMGEGSPLARLYDLNAHILLLGVDHSNNSSLHLAEYRANFPSRKKCKDGAPIMENGRRVWKEFNDFDLDSDDFYIIGSDFERDFPSKVNKGMIGYAESTLLPQVELVDFAVEWMTKNRK</sequence>
<comment type="caution">
    <text evidence="5">The sequence shown here is derived from an EMBL/GenBank/DDBJ whole genome shotgun (WGS) entry which is preliminary data.</text>
</comment>
<gene>
    <name evidence="5" type="ORF">XD94_1049</name>
</gene>
<accession>A0A117M270</accession>
<keyword evidence="2 4" id="KW-0808">Transferase</keyword>
<reference evidence="6" key="1">
    <citation type="journal article" date="2015" name="MBio">
        <title>Genome-Resolved Metagenomic Analysis Reveals Roles for Candidate Phyla and Other Microbial Community Members in Biogeochemical Transformations in Oil Reservoirs.</title>
        <authorList>
            <person name="Hu P."/>
            <person name="Tom L."/>
            <person name="Singh A."/>
            <person name="Thomas B.C."/>
            <person name="Baker B.J."/>
            <person name="Piceno Y.M."/>
            <person name="Andersen G.L."/>
            <person name="Banfield J.F."/>
        </authorList>
    </citation>
    <scope>NUCLEOTIDE SEQUENCE [LARGE SCALE GENOMIC DNA]</scope>
</reference>
<dbReference type="InterPro" id="IPR003679">
    <property type="entry name" value="Amioglycoside_AcTrfase"/>
</dbReference>
<dbReference type="PATRIC" id="fig|1184387.3.peg.1469"/>
<comment type="similarity">
    <text evidence="1 4">Belongs to the antibiotic N-acetyltransferase family.</text>
</comment>
<dbReference type="GO" id="GO:0046677">
    <property type="term" value="P:response to antibiotic"/>
    <property type="evidence" value="ECO:0007669"/>
    <property type="project" value="UniProtKB-KW"/>
</dbReference>
<dbReference type="PANTHER" id="PTHR11104">
    <property type="entry name" value="AMINOGLYCOSIDE N3-ACETYLTRANSFERASE"/>
    <property type="match status" value="1"/>
</dbReference>
<evidence type="ECO:0000256" key="1">
    <source>
        <dbReference type="ARBA" id="ARBA00006383"/>
    </source>
</evidence>
<dbReference type="SUPFAM" id="SSF110710">
    <property type="entry name" value="TTHA0583/YokD-like"/>
    <property type="match status" value="1"/>
</dbReference>
<keyword evidence="3 4" id="KW-0012">Acyltransferase</keyword>
<evidence type="ECO:0000256" key="4">
    <source>
        <dbReference type="RuleBase" id="RU365031"/>
    </source>
</evidence>
<dbReference type="Proteomes" id="UP000054092">
    <property type="component" value="Unassembled WGS sequence"/>
</dbReference>
<dbReference type="PANTHER" id="PTHR11104:SF0">
    <property type="entry name" value="SPBETA PROPHAGE-DERIVED AMINOGLYCOSIDE N(3')-ACETYLTRANSFERASE-LIKE PROTEIN YOKD"/>
    <property type="match status" value="1"/>
</dbReference>
<dbReference type="EMBL" id="LGGP01000173">
    <property type="protein sequence ID" value="KUK80322.1"/>
    <property type="molecule type" value="Genomic_DNA"/>
</dbReference>
<dbReference type="AlphaFoldDB" id="A0A117M270"/>
<dbReference type="InterPro" id="IPR028345">
    <property type="entry name" value="Antibiotic_NAT-like"/>
</dbReference>
<evidence type="ECO:0000256" key="3">
    <source>
        <dbReference type="ARBA" id="ARBA00023315"/>
    </source>
</evidence>
<protein>
    <recommendedName>
        <fullName evidence="4">Aminoglycoside N(3)-acetyltransferase</fullName>
        <ecNumber evidence="4">2.3.1.-</ecNumber>
    </recommendedName>
</protein>
<evidence type="ECO:0000313" key="5">
    <source>
        <dbReference type="EMBL" id="KUK80322.1"/>
    </source>
</evidence>